<dbReference type="EMBL" id="GGEC01054294">
    <property type="protein sequence ID" value="MBX34778.1"/>
    <property type="molecule type" value="Transcribed_RNA"/>
</dbReference>
<accession>A0A2P2MX51</accession>
<reference evidence="1" key="1">
    <citation type="submission" date="2018-02" db="EMBL/GenBank/DDBJ databases">
        <title>Rhizophora mucronata_Transcriptome.</title>
        <authorList>
            <person name="Meera S.P."/>
            <person name="Sreeshan A."/>
            <person name="Augustine A."/>
        </authorList>
    </citation>
    <scope>NUCLEOTIDE SEQUENCE</scope>
    <source>
        <tissue evidence="1">Leaf</tissue>
    </source>
</reference>
<organism evidence="1">
    <name type="scientific">Rhizophora mucronata</name>
    <name type="common">Asiatic mangrove</name>
    <dbReference type="NCBI Taxonomy" id="61149"/>
    <lineage>
        <taxon>Eukaryota</taxon>
        <taxon>Viridiplantae</taxon>
        <taxon>Streptophyta</taxon>
        <taxon>Embryophyta</taxon>
        <taxon>Tracheophyta</taxon>
        <taxon>Spermatophyta</taxon>
        <taxon>Magnoliopsida</taxon>
        <taxon>eudicotyledons</taxon>
        <taxon>Gunneridae</taxon>
        <taxon>Pentapetalae</taxon>
        <taxon>rosids</taxon>
        <taxon>fabids</taxon>
        <taxon>Malpighiales</taxon>
        <taxon>Rhizophoraceae</taxon>
        <taxon>Rhizophora</taxon>
    </lineage>
</organism>
<protein>
    <submittedName>
        <fullName evidence="1">Uncharacterized protein</fullName>
    </submittedName>
</protein>
<proteinExistence type="predicted"/>
<evidence type="ECO:0000313" key="1">
    <source>
        <dbReference type="EMBL" id="MBX34778.1"/>
    </source>
</evidence>
<sequence length="86" mass="9480">MHTMELWKIIKQLGRDIVFHILRSIARTKTVAEVTPGINMSSRMALSGSCRLASVAAAGTPKTYRNMSFDLKPVNLMSMISAARIS</sequence>
<name>A0A2P2MX51_RHIMU</name>
<dbReference type="AlphaFoldDB" id="A0A2P2MX51"/>